<evidence type="ECO:0000313" key="3">
    <source>
        <dbReference type="Proteomes" id="UP001055101"/>
    </source>
</evidence>
<reference evidence="2" key="1">
    <citation type="journal article" date="2021" name="Front. Microbiol.">
        <title>Comprehensive Comparative Genomics and Phenotyping of Methylobacterium Species.</title>
        <authorList>
            <person name="Alessa O."/>
            <person name="Ogura Y."/>
            <person name="Fujitani Y."/>
            <person name="Takami H."/>
            <person name="Hayashi T."/>
            <person name="Sahin N."/>
            <person name="Tani A."/>
        </authorList>
    </citation>
    <scope>NUCLEOTIDE SEQUENCE</scope>
    <source>
        <strain evidence="2">DSM 23674</strain>
    </source>
</reference>
<evidence type="ECO:0000313" key="2">
    <source>
        <dbReference type="EMBL" id="GJE57765.1"/>
    </source>
</evidence>
<accession>A0ABQ4TV54</accession>
<feature type="compositionally biased region" description="Basic and acidic residues" evidence="1">
    <location>
        <begin position="113"/>
        <end position="129"/>
    </location>
</feature>
<proteinExistence type="predicted"/>
<reference evidence="2" key="2">
    <citation type="submission" date="2021-08" db="EMBL/GenBank/DDBJ databases">
        <authorList>
            <person name="Tani A."/>
            <person name="Ola A."/>
            <person name="Ogura Y."/>
            <person name="Katsura K."/>
            <person name="Hayashi T."/>
        </authorList>
    </citation>
    <scope>NUCLEOTIDE SEQUENCE</scope>
    <source>
        <strain evidence="2">DSM 23674</strain>
    </source>
</reference>
<feature type="region of interest" description="Disordered" evidence="1">
    <location>
        <begin position="1"/>
        <end position="216"/>
    </location>
</feature>
<feature type="compositionally biased region" description="Basic residues" evidence="1">
    <location>
        <begin position="157"/>
        <end position="177"/>
    </location>
</feature>
<keyword evidence="3" id="KW-1185">Reference proteome</keyword>
<evidence type="ECO:0000256" key="1">
    <source>
        <dbReference type="SAM" id="MobiDB-lite"/>
    </source>
</evidence>
<gene>
    <name evidence="2" type="ORF">EKPJFOCH_4283</name>
</gene>
<protein>
    <submittedName>
        <fullName evidence="2">Uncharacterized protein</fullName>
    </submittedName>
</protein>
<feature type="compositionally biased region" description="Low complexity" evidence="1">
    <location>
        <begin position="55"/>
        <end position="65"/>
    </location>
</feature>
<dbReference type="EMBL" id="BPRA01000029">
    <property type="protein sequence ID" value="GJE57765.1"/>
    <property type="molecule type" value="Genomic_DNA"/>
</dbReference>
<organism evidence="2 3">
    <name type="scientific">Methylobacterium thuringiense</name>
    <dbReference type="NCBI Taxonomy" id="1003091"/>
    <lineage>
        <taxon>Bacteria</taxon>
        <taxon>Pseudomonadati</taxon>
        <taxon>Pseudomonadota</taxon>
        <taxon>Alphaproteobacteria</taxon>
        <taxon>Hyphomicrobiales</taxon>
        <taxon>Methylobacteriaceae</taxon>
        <taxon>Methylobacterium</taxon>
    </lineage>
</organism>
<comment type="caution">
    <text evidence="2">The sequence shown here is derived from an EMBL/GenBank/DDBJ whole genome shotgun (WGS) entry which is preliminary data.</text>
</comment>
<sequence>MSRLPNPILTRRARPVLAAPKPSPLAGRGEDLKVLDAPASRLLQPSDPPDPLLPSAPLLAPLSFPNLPPPPTATGTAHETGHPSPDGGIASPIAAADVRADRGPNDSAGTKPRGCDPRCCPCRDRDGPWREPPASSVLNSARRRRRSRCRRCDPRHCARKRPQRPTSGHRRGSRRFAHAADYTPRSDPWRDRSGSQPTARASRWGSRTGALAGSAC</sequence>
<name>A0ABQ4TV54_9HYPH</name>
<dbReference type="Proteomes" id="UP001055101">
    <property type="component" value="Unassembled WGS sequence"/>
</dbReference>